<name>A0A1I5Y1P8_9BACT</name>
<dbReference type="FunFam" id="3.40.50.300:FF:000006">
    <property type="entry name" value="DNA-binding transcriptional regulator NtrC"/>
    <property type="match status" value="1"/>
</dbReference>
<sequence length="458" mass="51132">MKEKVLIVEDQFMEADYLRMMLTRAGYQITGIAHSVPQAQELIAREKPDIVLLDIFVKGKLTGIDLARQLAQENIAFVYLSASSNEEVLNEAKATQPYGFLVKPFREKDLLIMLEIARYRHEHSIESKLKKEHILNDKLAALVHTSETNNNKLLFLFRALQPFISFDYVTAGFDAIEDKPNEAVSFLRTGFDEYQQIGVPELLTITKLKLKEVISIINTSSFYELLSQTFHINSRTSLPLQLSGGGQFTISFYSRQKDTYTPELTALLTHFKKAITSVVETLFNKNEPGSVTIAGKTPATEFPGTGQGFEGIVGRSPALLNVFDMLTQVAPSDTSVLVLGESGTGKERIADCIHNLSPRKNKPFVKVNCAALPSTLIESELFGHEKGAFTGALDKRIGKFEKADGGTIFLDEIGEMPLDLQVKLLRVLQEKYIERIGTRDITKVNVRVIAATNRNLEK</sequence>
<dbReference type="InterPro" id="IPR002078">
    <property type="entry name" value="Sigma_54_int"/>
</dbReference>
<evidence type="ECO:0000313" key="7">
    <source>
        <dbReference type="EMBL" id="SFQ38113.1"/>
    </source>
</evidence>
<dbReference type="STRING" id="1465490.SAMN05444277_11090"/>
<dbReference type="RefSeq" id="WP_245751453.1">
    <property type="nucleotide sequence ID" value="NZ_FOXQ01000010.1"/>
</dbReference>
<accession>A0A1I5Y1P8</accession>
<dbReference type="Pfam" id="PF00072">
    <property type="entry name" value="Response_reg"/>
    <property type="match status" value="1"/>
</dbReference>
<keyword evidence="8" id="KW-1185">Reference proteome</keyword>
<feature type="modified residue" description="4-aspartylphosphate" evidence="4">
    <location>
        <position position="54"/>
    </location>
</feature>
<evidence type="ECO:0000256" key="3">
    <source>
        <dbReference type="ARBA" id="ARBA00023125"/>
    </source>
</evidence>
<keyword evidence="4" id="KW-0597">Phosphoprotein</keyword>
<organism evidence="7 8">
    <name type="scientific">Parafilimonas terrae</name>
    <dbReference type="NCBI Taxonomy" id="1465490"/>
    <lineage>
        <taxon>Bacteria</taxon>
        <taxon>Pseudomonadati</taxon>
        <taxon>Bacteroidota</taxon>
        <taxon>Chitinophagia</taxon>
        <taxon>Chitinophagales</taxon>
        <taxon>Chitinophagaceae</taxon>
        <taxon>Parafilimonas</taxon>
    </lineage>
</organism>
<dbReference type="CDD" id="cd00009">
    <property type="entry name" value="AAA"/>
    <property type="match status" value="1"/>
</dbReference>
<evidence type="ECO:0000256" key="1">
    <source>
        <dbReference type="ARBA" id="ARBA00022741"/>
    </source>
</evidence>
<dbReference type="Gene3D" id="3.40.50.2300">
    <property type="match status" value="1"/>
</dbReference>
<gene>
    <name evidence="7" type="ORF">SAMN05444277_11090</name>
</gene>
<dbReference type="PROSITE" id="PS50045">
    <property type="entry name" value="SIGMA54_INTERACT_4"/>
    <property type="match status" value="1"/>
</dbReference>
<evidence type="ECO:0000256" key="2">
    <source>
        <dbReference type="ARBA" id="ARBA00022840"/>
    </source>
</evidence>
<dbReference type="GO" id="GO:0000160">
    <property type="term" value="P:phosphorelay signal transduction system"/>
    <property type="evidence" value="ECO:0007669"/>
    <property type="project" value="InterPro"/>
</dbReference>
<dbReference type="GO" id="GO:0006355">
    <property type="term" value="P:regulation of DNA-templated transcription"/>
    <property type="evidence" value="ECO:0007669"/>
    <property type="project" value="InterPro"/>
</dbReference>
<dbReference type="AlphaFoldDB" id="A0A1I5Y1P8"/>
<dbReference type="InterPro" id="IPR011006">
    <property type="entry name" value="CheY-like_superfamily"/>
</dbReference>
<dbReference type="Proteomes" id="UP000199031">
    <property type="component" value="Unassembled WGS sequence"/>
</dbReference>
<dbReference type="SMART" id="SM00448">
    <property type="entry name" value="REC"/>
    <property type="match status" value="1"/>
</dbReference>
<dbReference type="PROSITE" id="PS50110">
    <property type="entry name" value="RESPONSE_REGULATORY"/>
    <property type="match status" value="1"/>
</dbReference>
<feature type="domain" description="Response regulatory" evidence="6">
    <location>
        <begin position="4"/>
        <end position="118"/>
    </location>
</feature>
<keyword evidence="2" id="KW-0067">ATP-binding</keyword>
<dbReference type="SUPFAM" id="SSF52172">
    <property type="entry name" value="CheY-like"/>
    <property type="match status" value="1"/>
</dbReference>
<protein>
    <submittedName>
        <fullName evidence="7">Response regulator receiver domain-containing protein</fullName>
    </submittedName>
</protein>
<evidence type="ECO:0000259" key="5">
    <source>
        <dbReference type="PROSITE" id="PS50045"/>
    </source>
</evidence>
<dbReference type="GO" id="GO:0003677">
    <property type="term" value="F:DNA binding"/>
    <property type="evidence" value="ECO:0007669"/>
    <property type="project" value="UniProtKB-KW"/>
</dbReference>
<dbReference type="PROSITE" id="PS00676">
    <property type="entry name" value="SIGMA54_INTERACT_2"/>
    <property type="match status" value="1"/>
</dbReference>
<reference evidence="7 8" key="1">
    <citation type="submission" date="2016-10" db="EMBL/GenBank/DDBJ databases">
        <authorList>
            <person name="de Groot N.N."/>
        </authorList>
    </citation>
    <scope>NUCLEOTIDE SEQUENCE [LARGE SCALE GENOMIC DNA]</scope>
    <source>
        <strain evidence="7 8">DSM 28286</strain>
    </source>
</reference>
<dbReference type="PANTHER" id="PTHR32071:SF117">
    <property type="entry name" value="PTS-DEPENDENT DIHYDROXYACETONE KINASE OPERON REGULATORY PROTEIN-RELATED"/>
    <property type="match status" value="1"/>
</dbReference>
<proteinExistence type="predicted"/>
<keyword evidence="3" id="KW-0238">DNA-binding</keyword>
<dbReference type="PROSITE" id="PS00675">
    <property type="entry name" value="SIGMA54_INTERACT_1"/>
    <property type="match status" value="1"/>
</dbReference>
<evidence type="ECO:0000256" key="4">
    <source>
        <dbReference type="PROSITE-ProRule" id="PRU00169"/>
    </source>
</evidence>
<dbReference type="InterPro" id="IPR027417">
    <property type="entry name" value="P-loop_NTPase"/>
</dbReference>
<feature type="domain" description="Sigma-54 factor interaction" evidence="5">
    <location>
        <begin position="312"/>
        <end position="458"/>
    </location>
</feature>
<keyword evidence="1" id="KW-0547">Nucleotide-binding</keyword>
<dbReference type="GO" id="GO:0005524">
    <property type="term" value="F:ATP binding"/>
    <property type="evidence" value="ECO:0007669"/>
    <property type="project" value="UniProtKB-KW"/>
</dbReference>
<evidence type="ECO:0000259" key="6">
    <source>
        <dbReference type="PROSITE" id="PS50110"/>
    </source>
</evidence>
<dbReference type="InterPro" id="IPR025662">
    <property type="entry name" value="Sigma_54_int_dom_ATP-bd_1"/>
</dbReference>
<dbReference type="CDD" id="cd17534">
    <property type="entry name" value="REC_DC-like"/>
    <property type="match status" value="1"/>
</dbReference>
<dbReference type="InterPro" id="IPR001789">
    <property type="entry name" value="Sig_transdc_resp-reg_receiver"/>
</dbReference>
<dbReference type="EMBL" id="FOXQ01000010">
    <property type="protein sequence ID" value="SFQ38113.1"/>
    <property type="molecule type" value="Genomic_DNA"/>
</dbReference>
<evidence type="ECO:0000313" key="8">
    <source>
        <dbReference type="Proteomes" id="UP000199031"/>
    </source>
</evidence>
<dbReference type="SUPFAM" id="SSF52540">
    <property type="entry name" value="P-loop containing nucleoside triphosphate hydrolases"/>
    <property type="match status" value="1"/>
</dbReference>
<dbReference type="InterPro" id="IPR025943">
    <property type="entry name" value="Sigma_54_int_dom_ATP-bd_2"/>
</dbReference>
<dbReference type="Gene3D" id="3.40.50.300">
    <property type="entry name" value="P-loop containing nucleotide triphosphate hydrolases"/>
    <property type="match status" value="1"/>
</dbReference>
<dbReference type="Pfam" id="PF00158">
    <property type="entry name" value="Sigma54_activat"/>
    <property type="match status" value="1"/>
</dbReference>
<dbReference type="PANTHER" id="PTHR32071">
    <property type="entry name" value="TRANSCRIPTIONAL REGULATORY PROTEIN"/>
    <property type="match status" value="1"/>
</dbReference>